<sequence>MEIEINFRFDDNGRTANTKGDTGADGDNRNVNEIDYDFRAQMTNLGGLSDSEAMDDILLDCEISDNMIMPRTYWMPADGTKARCTLEQLALDVFHKHVPAKGFDYDPETSGAEWWCQLRPSPEMGRHNAVRCSDEEAAGDGDCSEDPFANGISFHVDKDEELRILTGGSTYVHPHISTITYLTDLGSPTLIMDCLVHPLTGEWIVPSESVNGFVSWPSVGKHTSFDGRYLHASPPDLMGEKDAFQKQLEFVPSSDEATLKKQRRRHRRVTFLVNVWLNYKPYNVHKFPESMIDKMSGCDETKRVGLEFSSANQSSAALHVQKTSVRSNRATETLSGTGESEPSSESVHTTTPFSWPLGDKRSNEELRCRVPMDSIGKASKERSNVRIEWQTGAEGSPGTARCFCLCTGDSDGAVPPSKPGATGAEGRKAAESSTPAEPGESTTAPEDPTRKKRPRDD</sequence>
<feature type="region of interest" description="Disordered" evidence="1">
    <location>
        <begin position="319"/>
        <end position="360"/>
    </location>
</feature>
<organism evidence="2 3">
    <name type="scientific">Pseudo-nitzschia multistriata</name>
    <dbReference type="NCBI Taxonomy" id="183589"/>
    <lineage>
        <taxon>Eukaryota</taxon>
        <taxon>Sar</taxon>
        <taxon>Stramenopiles</taxon>
        <taxon>Ochrophyta</taxon>
        <taxon>Bacillariophyta</taxon>
        <taxon>Bacillariophyceae</taxon>
        <taxon>Bacillariophycidae</taxon>
        <taxon>Bacillariales</taxon>
        <taxon>Bacillariaceae</taxon>
        <taxon>Pseudo-nitzschia</taxon>
    </lineage>
</organism>
<name>A0A448ZMF5_9STRA</name>
<protein>
    <submittedName>
        <fullName evidence="2">Uncharacterized protein</fullName>
    </submittedName>
</protein>
<accession>A0A448ZMF5</accession>
<feature type="compositionally biased region" description="Polar residues" evidence="1">
    <location>
        <begin position="319"/>
        <end position="330"/>
    </location>
</feature>
<evidence type="ECO:0000256" key="1">
    <source>
        <dbReference type="SAM" id="MobiDB-lite"/>
    </source>
</evidence>
<evidence type="ECO:0000313" key="3">
    <source>
        <dbReference type="Proteomes" id="UP000291116"/>
    </source>
</evidence>
<gene>
    <name evidence="2" type="ORF">PSNMU_V1.4_AUG-EV-PASAV3_0102530</name>
</gene>
<keyword evidence="3" id="KW-1185">Reference proteome</keyword>
<dbReference type="Proteomes" id="UP000291116">
    <property type="component" value="Unassembled WGS sequence"/>
</dbReference>
<feature type="region of interest" description="Disordered" evidence="1">
    <location>
        <begin position="409"/>
        <end position="457"/>
    </location>
</feature>
<dbReference type="OrthoDB" id="69177at2759"/>
<dbReference type="EMBL" id="CAACVS010000531">
    <property type="protein sequence ID" value="VEU43204.1"/>
    <property type="molecule type" value="Genomic_DNA"/>
</dbReference>
<feature type="compositionally biased region" description="Polar residues" evidence="1">
    <location>
        <begin position="431"/>
        <end position="444"/>
    </location>
</feature>
<evidence type="ECO:0000313" key="2">
    <source>
        <dbReference type="EMBL" id="VEU43204.1"/>
    </source>
</evidence>
<feature type="compositionally biased region" description="Low complexity" evidence="1">
    <location>
        <begin position="331"/>
        <end position="346"/>
    </location>
</feature>
<dbReference type="AlphaFoldDB" id="A0A448ZMF5"/>
<reference evidence="2 3" key="1">
    <citation type="submission" date="2019-01" db="EMBL/GenBank/DDBJ databases">
        <authorList>
            <person name="Ferrante I. M."/>
        </authorList>
    </citation>
    <scope>NUCLEOTIDE SEQUENCE [LARGE SCALE GENOMIC DNA]</scope>
    <source>
        <strain evidence="2 3">B856</strain>
    </source>
</reference>
<proteinExistence type="predicted"/>